<proteinExistence type="predicted"/>
<evidence type="ECO:0000256" key="1">
    <source>
        <dbReference type="SAM" id="MobiDB-lite"/>
    </source>
</evidence>
<sequence>MLCECGAIYCENCAQALQDLENICWSCDTPIDPSKPIKPYEKEGGIKISPKKDVKTPKE</sequence>
<dbReference type="AlphaFoldDB" id="A0A0F9TZJ8"/>
<evidence type="ECO:0000313" key="2">
    <source>
        <dbReference type="EMBL" id="KKN54556.1"/>
    </source>
</evidence>
<feature type="region of interest" description="Disordered" evidence="1">
    <location>
        <begin position="32"/>
        <end position="59"/>
    </location>
</feature>
<dbReference type="EMBL" id="LAZR01000923">
    <property type="protein sequence ID" value="KKN54556.1"/>
    <property type="molecule type" value="Genomic_DNA"/>
</dbReference>
<organism evidence="2">
    <name type="scientific">marine sediment metagenome</name>
    <dbReference type="NCBI Taxonomy" id="412755"/>
    <lineage>
        <taxon>unclassified sequences</taxon>
        <taxon>metagenomes</taxon>
        <taxon>ecological metagenomes</taxon>
    </lineage>
</organism>
<name>A0A0F9TZJ8_9ZZZZ</name>
<comment type="caution">
    <text evidence="2">The sequence shown here is derived from an EMBL/GenBank/DDBJ whole genome shotgun (WGS) entry which is preliminary data.</text>
</comment>
<reference evidence="2" key="1">
    <citation type="journal article" date="2015" name="Nature">
        <title>Complex archaea that bridge the gap between prokaryotes and eukaryotes.</title>
        <authorList>
            <person name="Spang A."/>
            <person name="Saw J.H."/>
            <person name="Jorgensen S.L."/>
            <person name="Zaremba-Niedzwiedzka K."/>
            <person name="Martijn J."/>
            <person name="Lind A.E."/>
            <person name="van Eijk R."/>
            <person name="Schleper C."/>
            <person name="Guy L."/>
            <person name="Ettema T.J."/>
        </authorList>
    </citation>
    <scope>NUCLEOTIDE SEQUENCE</scope>
</reference>
<gene>
    <name evidence="2" type="ORF">LCGC14_0590950</name>
</gene>
<protein>
    <submittedName>
        <fullName evidence="2">Uncharacterized protein</fullName>
    </submittedName>
</protein>
<feature type="compositionally biased region" description="Basic and acidic residues" evidence="1">
    <location>
        <begin position="38"/>
        <end position="59"/>
    </location>
</feature>
<accession>A0A0F9TZJ8</accession>